<sequence length="411" mass="46519">MALGCLSAAGRRVNRGFLCFERYVSKRVDKATRVLQPLFLLLAVVLISLCAFCFFEAVFPEVFLAPGVPRWRRVLGTAWCSYLVLMMAFHYYMAVVTHPGSPLDSPRPLPPAQPVPLLGPVLLRLVTRASTARSASVATGSRAVAVREVRAAQDKERRRQAEREPVRRGVPAAELEGETETGRADRYARSCKKCPPVAGGGRPPKPERTHHCSVCETCILKFDHHCPWIKGCVGLHNERYFLLFLCYFSVAALFAAYWGLRPTLRCLNFFSGDWNHRTPRVLMLLTEVLALVMGVAVLVMCLSQLHLVARNQTNVESNDNEWYRKVALARGRTFLNPYDRGWRLNLREFFHLGSANDGPYHWASILLPLAIPPASDGWTWKKRRNWREHGIEAADELTDEEEPSSDEEFDE</sequence>
<feature type="domain" description="Palmitoyltransferase DHHC" evidence="12">
    <location>
        <begin position="204"/>
        <end position="317"/>
    </location>
</feature>
<evidence type="ECO:0000256" key="8">
    <source>
        <dbReference type="ARBA" id="ARBA00023315"/>
    </source>
</evidence>
<dbReference type="GO" id="GO:0019706">
    <property type="term" value="F:protein-cysteine S-palmitoyltransferase activity"/>
    <property type="evidence" value="ECO:0007669"/>
    <property type="project" value="UniProtKB-EC"/>
</dbReference>
<feature type="transmembrane region" description="Helical" evidence="10">
    <location>
        <begin position="39"/>
        <end position="59"/>
    </location>
</feature>
<evidence type="ECO:0000256" key="11">
    <source>
        <dbReference type="SAM" id="MobiDB-lite"/>
    </source>
</evidence>
<dbReference type="PANTHER" id="PTHR12246">
    <property type="entry name" value="PALMITOYLTRANSFERASE ZDHHC16"/>
    <property type="match status" value="1"/>
</dbReference>
<gene>
    <name evidence="13" type="ORF">RHOBADRAFT_52381</name>
</gene>
<comment type="subcellular location">
    <subcellularLocation>
        <location evidence="1">Membrane</location>
        <topology evidence="1">Multi-pass membrane protein</topology>
    </subcellularLocation>
</comment>
<comment type="domain">
    <text evidence="10">The DHHC domain is required for palmitoyltransferase activity.</text>
</comment>
<dbReference type="OMA" id="RYARSCK"/>
<dbReference type="AlphaFoldDB" id="A0A194S6Z2"/>
<evidence type="ECO:0000256" key="4">
    <source>
        <dbReference type="ARBA" id="ARBA00022989"/>
    </source>
</evidence>
<evidence type="ECO:0000256" key="6">
    <source>
        <dbReference type="ARBA" id="ARBA00023139"/>
    </source>
</evidence>
<protein>
    <recommendedName>
        <fullName evidence="10">Palmitoyltransferase</fullName>
        <ecNumber evidence="10">2.3.1.225</ecNumber>
    </recommendedName>
</protein>
<comment type="catalytic activity">
    <reaction evidence="9 10">
        <text>L-cysteinyl-[protein] + hexadecanoyl-CoA = S-hexadecanoyl-L-cysteinyl-[protein] + CoA</text>
        <dbReference type="Rhea" id="RHEA:36683"/>
        <dbReference type="Rhea" id="RHEA-COMP:10131"/>
        <dbReference type="Rhea" id="RHEA-COMP:11032"/>
        <dbReference type="ChEBI" id="CHEBI:29950"/>
        <dbReference type="ChEBI" id="CHEBI:57287"/>
        <dbReference type="ChEBI" id="CHEBI:57379"/>
        <dbReference type="ChEBI" id="CHEBI:74151"/>
        <dbReference type="EC" id="2.3.1.225"/>
    </reaction>
</comment>
<dbReference type="Pfam" id="PF01529">
    <property type="entry name" value="DHHC"/>
    <property type="match status" value="1"/>
</dbReference>
<feature type="transmembrane region" description="Helical" evidence="10">
    <location>
        <begin position="240"/>
        <end position="260"/>
    </location>
</feature>
<keyword evidence="3 10" id="KW-0812">Transmembrane</keyword>
<feature type="region of interest" description="Disordered" evidence="11">
    <location>
        <begin position="391"/>
        <end position="411"/>
    </location>
</feature>
<evidence type="ECO:0000256" key="9">
    <source>
        <dbReference type="ARBA" id="ARBA00048048"/>
    </source>
</evidence>
<evidence type="ECO:0000313" key="14">
    <source>
        <dbReference type="Proteomes" id="UP000053890"/>
    </source>
</evidence>
<reference evidence="13 14" key="1">
    <citation type="journal article" date="2015" name="Front. Microbiol.">
        <title>Genome sequence of the plant growth promoting endophytic yeast Rhodotorula graminis WP1.</title>
        <authorList>
            <person name="Firrincieli A."/>
            <person name="Otillar R."/>
            <person name="Salamov A."/>
            <person name="Schmutz J."/>
            <person name="Khan Z."/>
            <person name="Redman R.S."/>
            <person name="Fleck N.D."/>
            <person name="Lindquist E."/>
            <person name="Grigoriev I.V."/>
            <person name="Doty S.L."/>
        </authorList>
    </citation>
    <scope>NUCLEOTIDE SEQUENCE [LARGE SCALE GENOMIC DNA]</scope>
    <source>
        <strain evidence="13 14">WP1</strain>
    </source>
</reference>
<dbReference type="PROSITE" id="PS50216">
    <property type="entry name" value="DHHC"/>
    <property type="match status" value="1"/>
</dbReference>
<keyword evidence="2 10" id="KW-0808">Transferase</keyword>
<keyword evidence="6" id="KW-0564">Palmitate</keyword>
<evidence type="ECO:0000256" key="1">
    <source>
        <dbReference type="ARBA" id="ARBA00004141"/>
    </source>
</evidence>
<dbReference type="GeneID" id="28976758"/>
<evidence type="ECO:0000259" key="12">
    <source>
        <dbReference type="Pfam" id="PF01529"/>
    </source>
</evidence>
<dbReference type="EC" id="2.3.1.225" evidence="10"/>
<accession>A0A194S6Z2</accession>
<keyword evidence="8 10" id="KW-0012">Acyltransferase</keyword>
<dbReference type="OrthoDB" id="9909019at2759"/>
<evidence type="ECO:0000256" key="2">
    <source>
        <dbReference type="ARBA" id="ARBA00022679"/>
    </source>
</evidence>
<evidence type="ECO:0000256" key="3">
    <source>
        <dbReference type="ARBA" id="ARBA00022692"/>
    </source>
</evidence>
<dbReference type="InterPro" id="IPR001594">
    <property type="entry name" value="Palmitoyltrfase_DHHC"/>
</dbReference>
<dbReference type="EMBL" id="KQ474076">
    <property type="protein sequence ID" value="KPV76362.1"/>
    <property type="molecule type" value="Genomic_DNA"/>
</dbReference>
<comment type="similarity">
    <text evidence="10">Belongs to the DHHC palmitoyltransferase family.</text>
</comment>
<evidence type="ECO:0000256" key="7">
    <source>
        <dbReference type="ARBA" id="ARBA00023288"/>
    </source>
</evidence>
<name>A0A194S6Z2_RHOGW</name>
<proteinExistence type="inferred from homology"/>
<dbReference type="GO" id="GO:0016020">
    <property type="term" value="C:membrane"/>
    <property type="evidence" value="ECO:0007669"/>
    <property type="project" value="UniProtKB-SubCell"/>
</dbReference>
<organism evidence="13 14">
    <name type="scientific">Rhodotorula graminis (strain WP1)</name>
    <dbReference type="NCBI Taxonomy" id="578459"/>
    <lineage>
        <taxon>Eukaryota</taxon>
        <taxon>Fungi</taxon>
        <taxon>Dikarya</taxon>
        <taxon>Basidiomycota</taxon>
        <taxon>Pucciniomycotina</taxon>
        <taxon>Microbotryomycetes</taxon>
        <taxon>Sporidiobolales</taxon>
        <taxon>Sporidiobolaceae</taxon>
        <taxon>Rhodotorula</taxon>
    </lineage>
</organism>
<keyword evidence="7" id="KW-0449">Lipoprotein</keyword>
<dbReference type="Proteomes" id="UP000053890">
    <property type="component" value="Unassembled WGS sequence"/>
</dbReference>
<feature type="transmembrane region" description="Helical" evidence="10">
    <location>
        <begin position="281"/>
        <end position="305"/>
    </location>
</feature>
<feature type="transmembrane region" description="Helical" evidence="10">
    <location>
        <begin position="71"/>
        <end position="93"/>
    </location>
</feature>
<dbReference type="RefSeq" id="XP_018272411.1">
    <property type="nucleotide sequence ID" value="XM_018416310.1"/>
</dbReference>
<dbReference type="InterPro" id="IPR039859">
    <property type="entry name" value="PFA4/ZDH16/20/ERF2-like"/>
</dbReference>
<keyword evidence="5 10" id="KW-0472">Membrane</keyword>
<evidence type="ECO:0000256" key="5">
    <source>
        <dbReference type="ARBA" id="ARBA00023136"/>
    </source>
</evidence>
<feature type="region of interest" description="Disordered" evidence="11">
    <location>
        <begin position="152"/>
        <end position="181"/>
    </location>
</feature>
<feature type="compositionally biased region" description="Acidic residues" evidence="11">
    <location>
        <begin position="393"/>
        <end position="411"/>
    </location>
</feature>
<keyword evidence="4 10" id="KW-1133">Transmembrane helix</keyword>
<evidence type="ECO:0000313" key="13">
    <source>
        <dbReference type="EMBL" id="KPV76362.1"/>
    </source>
</evidence>
<feature type="compositionally biased region" description="Basic and acidic residues" evidence="11">
    <location>
        <begin position="152"/>
        <end position="167"/>
    </location>
</feature>
<keyword evidence="14" id="KW-1185">Reference proteome</keyword>
<evidence type="ECO:0000256" key="10">
    <source>
        <dbReference type="RuleBase" id="RU079119"/>
    </source>
</evidence>